<sequence>IIRPHAVVLNLSAFALHPLPQFTLTSKYTNLATTILKTYTTTEDCRLKATKKVKRPASLVSPIIHTDEWACTPQEKVDTFAIHLSKVIQPVAAALDHAQDNIPEYPDIPSAQQPESPWVTVLLGKFYPLQLKDGVLWLFQTPITGVKESLEKLQKCGKHIQFVSNHIGLSTEMFKKRLPDFKVNSEDLIYPTLAMIDYLKFINFNREIFVIGESEMKNDLKAAGFDLAEPPGGFEEGPEHVKKLIQSNERIGAVVFDVDLTLNYVMLYKAALCLKRSDVLFLVGAADKKLPVGPDMFLIGPAYFLKLLQDFTGREPFVFGKPGLHLSKYLSKKFTKDSSRTLFVGDALESDMKFASLCGYQKMLVLTGATKIEDMLTCEDKERIPDYYLSSLGNLSVIWFAQTPITGVEESLIKLQECKKRIQFVSNNTNVNLGVFQERLPNFKVTLEDIIHPTLAIIDYLKSINFNKEILVISANAMKNELKAAGFDLAEPSDSFKEDHGVANNFTESNERIGAVVCDVDLTLNYATLYNAALCLKRPDVLFIAGCADKKLPVRPNVFLIGPAYFLKILQDFTGRDPLVFGKPGLHLSKYLSKKFTKDSSRTLF</sequence>
<comment type="caution">
    <text evidence="1">The sequence shown here is derived from an EMBL/GenBank/DDBJ whole genome shotgun (WGS) entry which is preliminary data.</text>
</comment>
<dbReference type="SUPFAM" id="SSF56784">
    <property type="entry name" value="HAD-like"/>
    <property type="match status" value="2"/>
</dbReference>
<protein>
    <recommendedName>
        <fullName evidence="3">Haloacid dehalogenase-like hydrolase domain-containing protein 2</fullName>
    </recommendedName>
</protein>
<proteinExistence type="predicted"/>
<dbReference type="InterPro" id="IPR036412">
    <property type="entry name" value="HAD-like_sf"/>
</dbReference>
<dbReference type="Gene3D" id="3.40.50.1000">
    <property type="entry name" value="HAD superfamily/HAD-like"/>
    <property type="match status" value="4"/>
</dbReference>
<gene>
    <name evidence="1" type="ORF">ILUMI_09990</name>
</gene>
<reference evidence="1" key="1">
    <citation type="submission" date="2019-08" db="EMBL/GenBank/DDBJ databases">
        <title>The genome of the North American firefly Photinus pyralis.</title>
        <authorList>
            <consortium name="Photinus pyralis genome working group"/>
            <person name="Fallon T.R."/>
            <person name="Sander Lower S.E."/>
            <person name="Weng J.-K."/>
        </authorList>
    </citation>
    <scope>NUCLEOTIDE SEQUENCE</scope>
    <source>
        <strain evidence="1">TRF0915ILg1</strain>
        <tissue evidence="1">Whole body</tissue>
    </source>
</reference>
<dbReference type="InterPro" id="IPR023214">
    <property type="entry name" value="HAD_sf"/>
</dbReference>
<feature type="non-terminal residue" evidence="1">
    <location>
        <position position="1"/>
    </location>
</feature>
<accession>A0A8K0GBW7</accession>
<dbReference type="EMBL" id="VTPC01005305">
    <property type="protein sequence ID" value="KAF2896187.1"/>
    <property type="molecule type" value="Genomic_DNA"/>
</dbReference>
<dbReference type="InterPro" id="IPR006357">
    <property type="entry name" value="HAD-SF_hydro_IIA"/>
</dbReference>
<organism evidence="1 2">
    <name type="scientific">Ignelater luminosus</name>
    <name type="common">Cucubano</name>
    <name type="synonym">Pyrophorus luminosus</name>
    <dbReference type="NCBI Taxonomy" id="2038154"/>
    <lineage>
        <taxon>Eukaryota</taxon>
        <taxon>Metazoa</taxon>
        <taxon>Ecdysozoa</taxon>
        <taxon>Arthropoda</taxon>
        <taxon>Hexapoda</taxon>
        <taxon>Insecta</taxon>
        <taxon>Pterygota</taxon>
        <taxon>Neoptera</taxon>
        <taxon>Endopterygota</taxon>
        <taxon>Coleoptera</taxon>
        <taxon>Polyphaga</taxon>
        <taxon>Elateriformia</taxon>
        <taxon>Elateroidea</taxon>
        <taxon>Elateridae</taxon>
        <taxon>Agrypninae</taxon>
        <taxon>Pyrophorini</taxon>
        <taxon>Ignelater</taxon>
    </lineage>
</organism>
<dbReference type="Pfam" id="PF13242">
    <property type="entry name" value="Hydrolase_like"/>
    <property type="match status" value="1"/>
</dbReference>
<evidence type="ECO:0000313" key="2">
    <source>
        <dbReference type="Proteomes" id="UP000801492"/>
    </source>
</evidence>
<dbReference type="AlphaFoldDB" id="A0A8K0GBW7"/>
<evidence type="ECO:0000313" key="1">
    <source>
        <dbReference type="EMBL" id="KAF2896187.1"/>
    </source>
</evidence>
<dbReference type="PANTHER" id="PTHR19288">
    <property type="entry name" value="4-NITROPHENYLPHOSPHATASE-RELATED"/>
    <property type="match status" value="1"/>
</dbReference>
<dbReference type="OrthoDB" id="413953at2759"/>
<dbReference type="PANTHER" id="PTHR19288:SF4">
    <property type="entry name" value="RE04130P-RELATED"/>
    <property type="match status" value="1"/>
</dbReference>
<name>A0A8K0GBW7_IGNLU</name>
<evidence type="ECO:0008006" key="3">
    <source>
        <dbReference type="Google" id="ProtNLM"/>
    </source>
</evidence>
<dbReference type="Proteomes" id="UP000801492">
    <property type="component" value="Unassembled WGS sequence"/>
</dbReference>
<dbReference type="GO" id="GO:0005737">
    <property type="term" value="C:cytoplasm"/>
    <property type="evidence" value="ECO:0007669"/>
    <property type="project" value="TreeGrafter"/>
</dbReference>
<keyword evidence="2" id="KW-1185">Reference proteome</keyword>
<dbReference type="NCBIfam" id="TIGR01460">
    <property type="entry name" value="HAD-SF-IIA"/>
    <property type="match status" value="1"/>
</dbReference>
<dbReference type="GO" id="GO:0016791">
    <property type="term" value="F:phosphatase activity"/>
    <property type="evidence" value="ECO:0007669"/>
    <property type="project" value="TreeGrafter"/>
</dbReference>
<dbReference type="Pfam" id="PF13344">
    <property type="entry name" value="Hydrolase_6"/>
    <property type="match status" value="2"/>
</dbReference>
<feature type="non-terminal residue" evidence="1">
    <location>
        <position position="605"/>
    </location>
</feature>